<dbReference type="Proteomes" id="UP000487350">
    <property type="component" value="Unassembled WGS sequence"/>
</dbReference>
<dbReference type="GO" id="GO:0006355">
    <property type="term" value="P:regulation of DNA-templated transcription"/>
    <property type="evidence" value="ECO:0007669"/>
    <property type="project" value="InterPro"/>
</dbReference>
<evidence type="ECO:0000313" key="3">
    <source>
        <dbReference type="Proteomes" id="UP000487350"/>
    </source>
</evidence>
<dbReference type="EMBL" id="WJBU01000023">
    <property type="protein sequence ID" value="MRD49378.1"/>
    <property type="molecule type" value="Genomic_DNA"/>
</dbReference>
<dbReference type="RefSeq" id="WP_153586686.1">
    <property type="nucleotide sequence ID" value="NZ_WJBU01000023.1"/>
</dbReference>
<dbReference type="Gene3D" id="1.10.10.10">
    <property type="entry name" value="Winged helix-like DNA-binding domain superfamily/Winged helix DNA-binding domain"/>
    <property type="match status" value="1"/>
</dbReference>
<gene>
    <name evidence="2" type="ORF">GHT07_19045</name>
</gene>
<reference evidence="2 3" key="1">
    <citation type="submission" date="2019-11" db="EMBL/GenBank/DDBJ databases">
        <title>Caenimonas koreensis gen. nov., sp. nov., isolated from activated sludge.</title>
        <authorList>
            <person name="Seung H.R."/>
        </authorList>
    </citation>
    <scope>NUCLEOTIDE SEQUENCE [LARGE SCALE GENOMIC DNA]</scope>
    <source>
        <strain evidence="2 3">EMB320</strain>
    </source>
</reference>
<dbReference type="Pfam" id="PF00196">
    <property type="entry name" value="GerE"/>
    <property type="match status" value="1"/>
</dbReference>
<dbReference type="SUPFAM" id="SSF46894">
    <property type="entry name" value="C-terminal effector domain of the bipartite response regulators"/>
    <property type="match status" value="1"/>
</dbReference>
<dbReference type="OrthoDB" id="9774661at2"/>
<protein>
    <recommendedName>
        <fullName evidence="1">HTH luxR-type domain-containing protein</fullName>
    </recommendedName>
</protein>
<comment type="caution">
    <text evidence="2">The sequence shown here is derived from an EMBL/GenBank/DDBJ whole genome shotgun (WGS) entry which is preliminary data.</text>
</comment>
<dbReference type="SMART" id="SM00421">
    <property type="entry name" value="HTH_LUXR"/>
    <property type="match status" value="1"/>
</dbReference>
<dbReference type="GO" id="GO:0003677">
    <property type="term" value="F:DNA binding"/>
    <property type="evidence" value="ECO:0007669"/>
    <property type="project" value="InterPro"/>
</dbReference>
<name>A0A844B3M3_9BURK</name>
<evidence type="ECO:0000313" key="2">
    <source>
        <dbReference type="EMBL" id="MRD49378.1"/>
    </source>
</evidence>
<dbReference type="InterPro" id="IPR000792">
    <property type="entry name" value="Tscrpt_reg_LuxR_C"/>
</dbReference>
<proteinExistence type="predicted"/>
<accession>A0A844B3M3</accession>
<organism evidence="2 3">
    <name type="scientific">Caenimonas koreensis DSM 17982</name>
    <dbReference type="NCBI Taxonomy" id="1121255"/>
    <lineage>
        <taxon>Bacteria</taxon>
        <taxon>Pseudomonadati</taxon>
        <taxon>Pseudomonadota</taxon>
        <taxon>Betaproteobacteria</taxon>
        <taxon>Burkholderiales</taxon>
        <taxon>Comamonadaceae</taxon>
        <taxon>Caenimonas</taxon>
    </lineage>
</organism>
<evidence type="ECO:0000259" key="1">
    <source>
        <dbReference type="SMART" id="SM00421"/>
    </source>
</evidence>
<dbReference type="InterPro" id="IPR016032">
    <property type="entry name" value="Sig_transdc_resp-reg_C-effctor"/>
</dbReference>
<dbReference type="InterPro" id="IPR036388">
    <property type="entry name" value="WH-like_DNA-bd_sf"/>
</dbReference>
<sequence length="338" mass="37551">MAWLELMENRQHRQQILYRGETYVVCAERTAMSIRVWVERGVPDSSYWTTLADGQATVPDGPDQRNEFAISRDAFSELAEEITIATGLFRRTGRSYTWSGRVSPIWSLSPSSPLRIRSIGEPDARALHDPLGLQSSDINATVSRLVSLLGEFGAIGIVVTGPDVTDVDPERRELTFAAPTDLWQLNPQLFACDRRRLHPASEWGRLEDAQYVGSSTLHGLGYEAWVSVRIPLADGHYYEIVMLGMRSLGDAPQACMAAATALNLIVPLRRAAAEKLKLSARELDVLRIGSLGVIETAEILGLSVATVKFHRDKIRRKIGNEPTWQQAYVRAQKVGVLD</sequence>
<keyword evidence="3" id="KW-1185">Reference proteome</keyword>
<feature type="domain" description="HTH luxR-type" evidence="1">
    <location>
        <begin position="275"/>
        <end position="331"/>
    </location>
</feature>
<dbReference type="AlphaFoldDB" id="A0A844B3M3"/>